<evidence type="ECO:0000256" key="1">
    <source>
        <dbReference type="SAM" id="MobiDB-lite"/>
    </source>
</evidence>
<feature type="compositionally biased region" description="Low complexity" evidence="1">
    <location>
        <begin position="311"/>
        <end position="325"/>
    </location>
</feature>
<feature type="domain" description="LTI65/LTI78 N-terminal" evidence="2">
    <location>
        <begin position="40"/>
        <end position="106"/>
    </location>
</feature>
<feature type="compositionally biased region" description="Basic and acidic residues" evidence="1">
    <location>
        <begin position="217"/>
        <end position="240"/>
    </location>
</feature>
<feature type="region of interest" description="Disordered" evidence="1">
    <location>
        <begin position="271"/>
        <end position="339"/>
    </location>
</feature>
<dbReference type="PANTHER" id="PTHR33836">
    <property type="entry name" value="LOW-TEMPERATURE-INDUCED 65 KDA PROTEIN-RELATED"/>
    <property type="match status" value="1"/>
</dbReference>
<dbReference type="Proteomes" id="UP001454036">
    <property type="component" value="Unassembled WGS sequence"/>
</dbReference>
<dbReference type="PANTHER" id="PTHR33836:SF7">
    <property type="entry name" value="LOW-TEMPERATURE-INDUCED PROTEIN"/>
    <property type="match status" value="1"/>
</dbReference>
<dbReference type="GO" id="GO:0009737">
    <property type="term" value="P:response to abscisic acid"/>
    <property type="evidence" value="ECO:0007669"/>
    <property type="project" value="InterPro"/>
</dbReference>
<feature type="compositionally biased region" description="Polar residues" evidence="1">
    <location>
        <begin position="280"/>
        <end position="310"/>
    </location>
</feature>
<feature type="compositionally biased region" description="Polar residues" evidence="1">
    <location>
        <begin position="329"/>
        <end position="339"/>
    </location>
</feature>
<dbReference type="AlphaFoldDB" id="A0AAV3RZ45"/>
<evidence type="ECO:0000313" key="4">
    <source>
        <dbReference type="Proteomes" id="UP001454036"/>
    </source>
</evidence>
<accession>A0AAV3RZ45</accession>
<feature type="compositionally biased region" description="Basic residues" evidence="1">
    <location>
        <begin position="44"/>
        <end position="68"/>
    </location>
</feature>
<dbReference type="EMBL" id="BAABME010012268">
    <property type="protein sequence ID" value="GAA0184916.1"/>
    <property type="molecule type" value="Genomic_DNA"/>
</dbReference>
<protein>
    <recommendedName>
        <fullName evidence="2">LTI65/LTI78 N-terminal domain-containing protein</fullName>
    </recommendedName>
</protein>
<keyword evidence="4" id="KW-1185">Reference proteome</keyword>
<feature type="compositionally biased region" description="Low complexity" evidence="1">
    <location>
        <begin position="199"/>
        <end position="211"/>
    </location>
</feature>
<dbReference type="Pfam" id="PF23403">
    <property type="entry name" value="LTI65_LTI78_N"/>
    <property type="match status" value="1"/>
</dbReference>
<sequence length="339" mass="36544">MAQLQRSSKSSEYSQDHPSNPSFEHLLQQNVSRTRSSGHEDHHKKSVFMKVKEKAKKLGRSLSGKKKHGTDTHDSDLTPVGGDKFVDAIEDDENPDYLGAPMYKSEMSSDTLKQNSRQHPPANPVVPGNHALSNCSKTDVKQGNEKPISPGKTIAQSEPDQLAPADAKASDATHSISSKIAGLKITNPNEKETEGRTGGTSLATSASTGTGNVSGRSNEEGMKTLERTHKSEPGVDEKALSEVISESLSPKKSPGQGVVEKVKEAVSSFLWYEEDESEPTIKNTNQSSQTREANYTTNPTPSSKNAVSKRTNPSPIVPVPTSTSEVAEDQSQGRILQTN</sequence>
<dbReference type="InterPro" id="IPR056605">
    <property type="entry name" value="LTI65_LTI78_N"/>
</dbReference>
<name>A0AAV3RZ45_LITER</name>
<proteinExistence type="predicted"/>
<evidence type="ECO:0000313" key="3">
    <source>
        <dbReference type="EMBL" id="GAA0184916.1"/>
    </source>
</evidence>
<feature type="region of interest" description="Disordered" evidence="1">
    <location>
        <begin position="1"/>
        <end position="259"/>
    </location>
</feature>
<organism evidence="3 4">
    <name type="scientific">Lithospermum erythrorhizon</name>
    <name type="common">Purple gromwell</name>
    <name type="synonym">Lithospermum officinale var. erythrorhizon</name>
    <dbReference type="NCBI Taxonomy" id="34254"/>
    <lineage>
        <taxon>Eukaryota</taxon>
        <taxon>Viridiplantae</taxon>
        <taxon>Streptophyta</taxon>
        <taxon>Embryophyta</taxon>
        <taxon>Tracheophyta</taxon>
        <taxon>Spermatophyta</taxon>
        <taxon>Magnoliopsida</taxon>
        <taxon>eudicotyledons</taxon>
        <taxon>Gunneridae</taxon>
        <taxon>Pentapetalae</taxon>
        <taxon>asterids</taxon>
        <taxon>lamiids</taxon>
        <taxon>Boraginales</taxon>
        <taxon>Boraginaceae</taxon>
        <taxon>Boraginoideae</taxon>
        <taxon>Lithospermeae</taxon>
        <taxon>Lithospermum</taxon>
    </lineage>
</organism>
<gene>
    <name evidence="3" type="ORF">LIER_32204</name>
</gene>
<dbReference type="InterPro" id="IPR037491">
    <property type="entry name" value="LTI78/LTI65"/>
</dbReference>
<feature type="compositionally biased region" description="Polar residues" evidence="1">
    <location>
        <begin position="1"/>
        <end position="35"/>
    </location>
</feature>
<comment type="caution">
    <text evidence="3">The sequence shown here is derived from an EMBL/GenBank/DDBJ whole genome shotgun (WGS) entry which is preliminary data.</text>
</comment>
<reference evidence="3 4" key="1">
    <citation type="submission" date="2024-01" db="EMBL/GenBank/DDBJ databases">
        <title>The complete chloroplast genome sequence of Lithospermum erythrorhizon: insights into the phylogenetic relationship among Boraginaceae species and the maternal lineages of purple gromwells.</title>
        <authorList>
            <person name="Okada T."/>
            <person name="Watanabe K."/>
        </authorList>
    </citation>
    <scope>NUCLEOTIDE SEQUENCE [LARGE SCALE GENOMIC DNA]</scope>
</reference>
<evidence type="ECO:0000259" key="2">
    <source>
        <dbReference type="Pfam" id="PF23403"/>
    </source>
</evidence>
<feature type="compositionally biased region" description="Polar residues" evidence="1">
    <location>
        <begin position="106"/>
        <end position="118"/>
    </location>
</feature>